<protein>
    <submittedName>
        <fullName evidence="1">Uncharacterized protein</fullName>
    </submittedName>
</protein>
<proteinExistence type="predicted"/>
<sequence length="59" mass="6455">MRAAFSGVWEPGGLYGDQAGWNRGKDTLVPVAKATGREFFALQEAQRQPGSRLCQPSFL</sequence>
<name>A0A0W1JKK5_DESHA</name>
<organism evidence="1 2">
    <name type="scientific">Desulfitobacterium hafniense</name>
    <name type="common">Desulfitobacterium frappieri</name>
    <dbReference type="NCBI Taxonomy" id="49338"/>
    <lineage>
        <taxon>Bacteria</taxon>
        <taxon>Bacillati</taxon>
        <taxon>Bacillota</taxon>
        <taxon>Clostridia</taxon>
        <taxon>Eubacteriales</taxon>
        <taxon>Desulfitobacteriaceae</taxon>
        <taxon>Desulfitobacterium</taxon>
    </lineage>
</organism>
<comment type="caution">
    <text evidence="1">The sequence shown here is derived from an EMBL/GenBank/DDBJ whole genome shotgun (WGS) entry which is preliminary data.</text>
</comment>
<dbReference type="Proteomes" id="UP000054623">
    <property type="component" value="Unassembled WGS sequence"/>
</dbReference>
<gene>
    <name evidence="1" type="ORF">AT727_03890</name>
</gene>
<dbReference type="EMBL" id="LOCK01000017">
    <property type="protein sequence ID" value="KTE92083.1"/>
    <property type="molecule type" value="Genomic_DNA"/>
</dbReference>
<evidence type="ECO:0000313" key="1">
    <source>
        <dbReference type="EMBL" id="KTE92083.1"/>
    </source>
</evidence>
<reference evidence="1 2" key="1">
    <citation type="submission" date="2015-12" db="EMBL/GenBank/DDBJ databases">
        <title>Draft Genome Sequence of Desulfitobacterium hafniense Strain DH, a Sulfate-reducing Bacterium Isolated from Paddy Soils.</title>
        <authorList>
            <person name="Bao P."/>
            <person name="Zhang X."/>
            <person name="Li G."/>
        </authorList>
    </citation>
    <scope>NUCLEOTIDE SEQUENCE [LARGE SCALE GENOMIC DNA]</scope>
    <source>
        <strain evidence="1 2">DH</strain>
    </source>
</reference>
<accession>A0A0W1JKK5</accession>
<dbReference type="AlphaFoldDB" id="A0A0W1JKK5"/>
<dbReference type="RefSeq" id="WP_018306679.1">
    <property type="nucleotide sequence ID" value="NZ_JAYFNZ010000001.1"/>
</dbReference>
<evidence type="ECO:0000313" key="2">
    <source>
        <dbReference type="Proteomes" id="UP000054623"/>
    </source>
</evidence>